<keyword evidence="1 2" id="KW-0732">Signal</keyword>
<feature type="domain" description="Secretion system C-terminal sorting" evidence="3">
    <location>
        <begin position="187"/>
        <end position="253"/>
    </location>
</feature>
<evidence type="ECO:0000256" key="2">
    <source>
        <dbReference type="SAM" id="SignalP"/>
    </source>
</evidence>
<dbReference type="InterPro" id="IPR026444">
    <property type="entry name" value="Secre_tail"/>
</dbReference>
<dbReference type="EMBL" id="LJOD01000010">
    <property type="protein sequence ID" value="KPE50398.1"/>
    <property type="molecule type" value="Genomic_DNA"/>
</dbReference>
<feature type="chain" id="PRO_5005865060" description="Secretion system C-terminal sorting domain-containing protein" evidence="2">
    <location>
        <begin position="22"/>
        <end position="256"/>
    </location>
</feature>
<protein>
    <recommendedName>
        <fullName evidence="3">Secretion system C-terminal sorting domain-containing protein</fullName>
    </recommendedName>
</protein>
<dbReference type="PATRIC" id="fig|253.9.peg.1000"/>
<proteinExistence type="predicted"/>
<evidence type="ECO:0000256" key="1">
    <source>
        <dbReference type="ARBA" id="ARBA00022729"/>
    </source>
</evidence>
<organism evidence="4 5">
    <name type="scientific">Chryseobacterium indologenes</name>
    <name type="common">Flavobacterium indologenes</name>
    <dbReference type="NCBI Taxonomy" id="253"/>
    <lineage>
        <taxon>Bacteria</taxon>
        <taxon>Pseudomonadati</taxon>
        <taxon>Bacteroidota</taxon>
        <taxon>Flavobacteriia</taxon>
        <taxon>Flavobacteriales</taxon>
        <taxon>Weeksellaceae</taxon>
        <taxon>Chryseobacterium group</taxon>
        <taxon>Chryseobacterium</taxon>
    </lineage>
</organism>
<dbReference type="NCBIfam" id="TIGR04183">
    <property type="entry name" value="Por_Secre_tail"/>
    <property type="match status" value="1"/>
</dbReference>
<evidence type="ECO:0000259" key="3">
    <source>
        <dbReference type="Pfam" id="PF18962"/>
    </source>
</evidence>
<name>A0A0N0ZTQ7_CHRID</name>
<evidence type="ECO:0000313" key="5">
    <source>
        <dbReference type="Proteomes" id="UP000037953"/>
    </source>
</evidence>
<feature type="signal peptide" evidence="2">
    <location>
        <begin position="1"/>
        <end position="21"/>
    </location>
</feature>
<dbReference type="Gene3D" id="2.60.120.200">
    <property type="match status" value="1"/>
</dbReference>
<dbReference type="OrthoDB" id="869215at2"/>
<dbReference type="AlphaFoldDB" id="A0A0N0ZTQ7"/>
<accession>A0A0N0ZTQ7</accession>
<dbReference type="Pfam" id="PF18962">
    <property type="entry name" value="Por_Secre_tail"/>
    <property type="match status" value="1"/>
</dbReference>
<dbReference type="Proteomes" id="UP000037953">
    <property type="component" value="Unassembled WGS sequence"/>
</dbReference>
<reference evidence="5" key="2">
    <citation type="submission" date="2015-09" db="EMBL/GenBank/DDBJ databases">
        <title>Draft genome sequence of a multidrug-resistant Chryseobacterium indologenes isolate from Malaysia.</title>
        <authorList>
            <person name="Yu C.Y."/>
            <person name="Ang G.Y."/>
            <person name="Chan K.-G."/>
        </authorList>
    </citation>
    <scope>NUCLEOTIDE SEQUENCE [LARGE SCALE GENOMIC DNA]</scope>
    <source>
        <strain evidence="5">CI_885</strain>
    </source>
</reference>
<evidence type="ECO:0000313" key="4">
    <source>
        <dbReference type="EMBL" id="KPE50398.1"/>
    </source>
</evidence>
<dbReference type="RefSeq" id="WP_062700902.1">
    <property type="nucleotide sequence ID" value="NZ_LJOD01000010.1"/>
</dbReference>
<dbReference type="SUPFAM" id="SSF49785">
    <property type="entry name" value="Galactose-binding domain-like"/>
    <property type="match status" value="1"/>
</dbReference>
<comment type="caution">
    <text evidence="4">The sequence shown here is derived from an EMBL/GenBank/DDBJ whole genome shotgun (WGS) entry which is preliminary data.</text>
</comment>
<sequence length="256" mass="28160">MKIITFSFCVMMILLSSAFNAQCNAINVPYSENFNSSLLPPCTSTQVISGGTEWQAHLGGLYIGDTNANPNSWFYTRGFNLQAGNVYKITFDYSGNYLPQSFAVAYGTAQADTSMTNVIQEFPNIPNNTAPVLASMTFSPSASGVYYFGFNYKGGNPGTLLLDNLSITLQSTLSASEVRRLKDDIEVYPNPVKDYLFIKNAKKNAGTEILDVSGKLVLSLTGIKEKIDVSQLIRGTYFLVIKYEDGTLSKTKFIKR</sequence>
<gene>
    <name evidence="4" type="ORF">AOB46_15325</name>
</gene>
<reference evidence="4 5" key="1">
    <citation type="journal article" date="2015" name="Genom Data">
        <title>Draft genome sequence of a multidrug-resistant Chryseobacterium indologenes isolate from Malaysia.</title>
        <authorList>
            <person name="Yu C.Y."/>
            <person name="Ang G.Y."/>
            <person name="Cheng H.J."/>
            <person name="Cheong Y.M."/>
            <person name="Yin W.F."/>
            <person name="Chan K.G."/>
        </authorList>
    </citation>
    <scope>NUCLEOTIDE SEQUENCE [LARGE SCALE GENOMIC DNA]</scope>
    <source>
        <strain evidence="4 5">CI_885</strain>
    </source>
</reference>
<dbReference type="InterPro" id="IPR008979">
    <property type="entry name" value="Galactose-bd-like_sf"/>
</dbReference>